<dbReference type="PATRIC" id="fig|1423769.4.peg.1759"/>
<dbReference type="SUPFAM" id="SSF52317">
    <property type="entry name" value="Class I glutamine amidotransferase-like"/>
    <property type="match status" value="1"/>
</dbReference>
<dbReference type="AlphaFoldDB" id="A0A0R1RFI0"/>
<evidence type="ECO:0000313" key="4">
    <source>
        <dbReference type="EMBL" id="KRL53010.1"/>
    </source>
</evidence>
<sequence length="240" mass="27142">MLVGLLVLMHDKVGAINDWQNALGPQVQVHAFYPKSHVPQNPGVMQPLDLNLATQMDAFIVTGAPVDRLAFEDVWYYREVTQLIDALQAAAVPQLYLCWGAMAALHHEFGLEKQHLPQKLFGVYPQHQLASSPLLDGLPKHFLAPHARFTDITIEAMRSKVDLIAATTNGHSFLATAGRQTFLFAHLEYQRFGLWQEAQRANSGLAFNDDPLHHWGWENTRNLFFANWKQSVKQQLKLAQ</sequence>
<dbReference type="GO" id="GO:0008652">
    <property type="term" value="P:amino acid biosynthetic process"/>
    <property type="evidence" value="ECO:0007669"/>
    <property type="project" value="UniProtKB-KW"/>
</dbReference>
<dbReference type="Pfam" id="PF04204">
    <property type="entry name" value="HTS"/>
    <property type="match status" value="1"/>
</dbReference>
<name>A0A0R1RFI0_9LACO</name>
<dbReference type="EMBL" id="AZEU01000023">
    <property type="protein sequence ID" value="KRL53010.1"/>
    <property type="molecule type" value="Genomic_DNA"/>
</dbReference>
<dbReference type="Gene3D" id="3.40.50.880">
    <property type="match status" value="1"/>
</dbReference>
<evidence type="ECO:0000313" key="5">
    <source>
        <dbReference type="Proteomes" id="UP000051790"/>
    </source>
</evidence>
<organism evidence="4 5">
    <name type="scientific">Lacticaseibacillus manihotivorans DSM 13343 = JCM 12514</name>
    <dbReference type="NCBI Taxonomy" id="1423769"/>
    <lineage>
        <taxon>Bacteria</taxon>
        <taxon>Bacillati</taxon>
        <taxon>Bacillota</taxon>
        <taxon>Bacilli</taxon>
        <taxon>Lactobacillales</taxon>
        <taxon>Lactobacillaceae</taxon>
        <taxon>Lacticaseibacillus</taxon>
    </lineage>
</organism>
<keyword evidence="1" id="KW-0028">Amino-acid biosynthesis</keyword>
<evidence type="ECO:0000256" key="1">
    <source>
        <dbReference type="ARBA" id="ARBA00022605"/>
    </source>
</evidence>
<dbReference type="RefSeq" id="WP_056962380.1">
    <property type="nucleotide sequence ID" value="NZ_AZEU01000023.1"/>
</dbReference>
<dbReference type="PANTHER" id="PTHR20919:SF0">
    <property type="entry name" value="HOMOSERINE O-SUCCINYLTRANSFERASE"/>
    <property type="match status" value="1"/>
</dbReference>
<gene>
    <name evidence="4" type="ORF">FD01_GL001645</name>
</gene>
<keyword evidence="5" id="KW-1185">Reference proteome</keyword>
<evidence type="ECO:0000256" key="3">
    <source>
        <dbReference type="ARBA" id="ARBA00023315"/>
    </source>
</evidence>
<evidence type="ECO:0000256" key="2">
    <source>
        <dbReference type="ARBA" id="ARBA00022679"/>
    </source>
</evidence>
<keyword evidence="3" id="KW-0012">Acyltransferase</keyword>
<comment type="caution">
    <text evidence="4">The sequence shown here is derived from an EMBL/GenBank/DDBJ whole genome shotgun (WGS) entry which is preliminary data.</text>
</comment>
<reference evidence="4 5" key="1">
    <citation type="journal article" date="2015" name="Genome Announc.">
        <title>Expanding the biotechnology potential of lactobacilli through comparative genomics of 213 strains and associated genera.</title>
        <authorList>
            <person name="Sun Z."/>
            <person name="Harris H.M."/>
            <person name="McCann A."/>
            <person name="Guo C."/>
            <person name="Argimon S."/>
            <person name="Zhang W."/>
            <person name="Yang X."/>
            <person name="Jeffery I.B."/>
            <person name="Cooney J.C."/>
            <person name="Kagawa T.F."/>
            <person name="Liu W."/>
            <person name="Song Y."/>
            <person name="Salvetti E."/>
            <person name="Wrobel A."/>
            <person name="Rasinkangas P."/>
            <person name="Parkhill J."/>
            <person name="Rea M.C."/>
            <person name="O'Sullivan O."/>
            <person name="Ritari J."/>
            <person name="Douillard F.P."/>
            <person name="Paul Ross R."/>
            <person name="Yang R."/>
            <person name="Briner A.E."/>
            <person name="Felis G.E."/>
            <person name="de Vos W.M."/>
            <person name="Barrangou R."/>
            <person name="Klaenhammer T.R."/>
            <person name="Caufield P.W."/>
            <person name="Cui Y."/>
            <person name="Zhang H."/>
            <person name="O'Toole P.W."/>
        </authorList>
    </citation>
    <scope>NUCLEOTIDE SEQUENCE [LARGE SCALE GENOMIC DNA]</scope>
    <source>
        <strain evidence="4 5">DSM 13343</strain>
    </source>
</reference>
<dbReference type="GO" id="GO:0008899">
    <property type="term" value="F:homoserine O-succinyltransferase activity"/>
    <property type="evidence" value="ECO:0007669"/>
    <property type="project" value="TreeGrafter"/>
</dbReference>
<keyword evidence="2 4" id="KW-0808">Transferase</keyword>
<dbReference type="InterPro" id="IPR033752">
    <property type="entry name" value="MetA_family"/>
</dbReference>
<dbReference type="PANTHER" id="PTHR20919">
    <property type="entry name" value="HOMOSERINE O-SUCCINYLTRANSFERASE"/>
    <property type="match status" value="1"/>
</dbReference>
<dbReference type="InterPro" id="IPR029062">
    <property type="entry name" value="Class_I_gatase-like"/>
</dbReference>
<dbReference type="OrthoDB" id="9772423at2"/>
<accession>A0A0R1RFI0</accession>
<protein>
    <submittedName>
        <fullName evidence="4">Homoserine O-succinyltransferase</fullName>
    </submittedName>
</protein>
<proteinExistence type="predicted"/>
<dbReference type="Proteomes" id="UP000051790">
    <property type="component" value="Unassembled WGS sequence"/>
</dbReference>